<evidence type="ECO:0000313" key="1">
    <source>
        <dbReference type="EMBL" id="JAH68467.1"/>
    </source>
</evidence>
<name>A0A0E9URM4_ANGAN</name>
<reference evidence="1" key="1">
    <citation type="submission" date="2014-11" db="EMBL/GenBank/DDBJ databases">
        <authorList>
            <person name="Amaro Gonzalez C."/>
        </authorList>
    </citation>
    <scope>NUCLEOTIDE SEQUENCE</scope>
</reference>
<proteinExistence type="predicted"/>
<dbReference type="EMBL" id="GBXM01040110">
    <property type="protein sequence ID" value="JAH68467.1"/>
    <property type="molecule type" value="Transcribed_RNA"/>
</dbReference>
<dbReference type="AlphaFoldDB" id="A0A0E9URM4"/>
<sequence>MAALDSEITLTMTINFSVPPGYPISTARQKRKVLRRKILELRATFFP</sequence>
<protein>
    <submittedName>
        <fullName evidence="1">Uncharacterized protein</fullName>
    </submittedName>
</protein>
<reference evidence="1" key="2">
    <citation type="journal article" date="2015" name="Fish Shellfish Immunol.">
        <title>Early steps in the European eel (Anguilla anguilla)-Vibrio vulnificus interaction in the gills: Role of the RtxA13 toxin.</title>
        <authorList>
            <person name="Callol A."/>
            <person name="Pajuelo D."/>
            <person name="Ebbesson L."/>
            <person name="Teles M."/>
            <person name="MacKenzie S."/>
            <person name="Amaro C."/>
        </authorList>
    </citation>
    <scope>NUCLEOTIDE SEQUENCE</scope>
</reference>
<organism evidence="1">
    <name type="scientific">Anguilla anguilla</name>
    <name type="common">European freshwater eel</name>
    <name type="synonym">Muraena anguilla</name>
    <dbReference type="NCBI Taxonomy" id="7936"/>
    <lineage>
        <taxon>Eukaryota</taxon>
        <taxon>Metazoa</taxon>
        <taxon>Chordata</taxon>
        <taxon>Craniata</taxon>
        <taxon>Vertebrata</taxon>
        <taxon>Euteleostomi</taxon>
        <taxon>Actinopterygii</taxon>
        <taxon>Neopterygii</taxon>
        <taxon>Teleostei</taxon>
        <taxon>Anguilliformes</taxon>
        <taxon>Anguillidae</taxon>
        <taxon>Anguilla</taxon>
    </lineage>
</organism>
<accession>A0A0E9URM4</accession>